<feature type="domain" description="YTH" evidence="4">
    <location>
        <begin position="587"/>
        <end position="728"/>
    </location>
</feature>
<feature type="compositionally biased region" description="Pro residues" evidence="2">
    <location>
        <begin position="159"/>
        <end position="172"/>
    </location>
</feature>
<feature type="compositionally biased region" description="Basic residues" evidence="2">
    <location>
        <begin position="374"/>
        <end position="385"/>
    </location>
</feature>
<feature type="region of interest" description="Disordered" evidence="2">
    <location>
        <begin position="700"/>
        <end position="748"/>
    </location>
</feature>
<dbReference type="PANTHER" id="PTHR12357">
    <property type="entry name" value="YTH YT521-B HOMOLOGY DOMAIN-CONTAINING"/>
    <property type="match status" value="1"/>
</dbReference>
<dbReference type="STRING" id="745531.A0A0C3SE34"/>
<sequence length="748" mass="81770">MSSSTTTPGLFSAPPSSHTLLSNPGTSQSPYTPPTPYTARYPTPPFVYPPHTYAHSGSPLYQGQFSYGQQYRPPIPAEQDQGTWWYLPSGTRPAPSPHYHAYDNPYPSIHTLYPPIREGEPYRLTQQTGPPSSLYPMAPHPQHLEQPSTISSPSQPQMQSPPGPDPPPPPGEPSSRSMSDLPRSEAPSTVHRQQHRRSYHPNPPANRSDWVMWAGNVPSDATHDELWRFFNSPPAPSPPAGSTQTRVGDAAPRGSIHGGVSSIHLISRSNCAFVNFETEGHLQAAIAHFNGQQLRASDPRCPRLVCRIRAREDDLRAGVGGQRGAGIHVRYVRDQKQKQARAKAVSSQETSSSEASVSSLEDPMAALSLSSNKKGTHARRFRKPAPHSSSSGSFASTNSSMLTQYFPKRYFILKSLTQFDLDLSVEKGLWATQRHNEGVLDQAYRTSKAVYLIFGVNKSGEFYGYAKMAGPVLRNRSNEHKVSWASRSSADSSSRRTSLSTQDSASPRAPRAQYFSPSDGNRFEESPLPIEDVSEASARPVLPAESHTAPAILHGPHRPLSAYSPGVPRHGELSYQDVPTVAPGAPAIVGHLGRRDQGDFELDPQAPVRAAKQRSSDAVADADGVKHWDAVGSLSAVREEEQSFRSPPSRPAAPKGKAPSGAADDGADKDEGPVWGDSFQIEWVRTNRLPFYRTRHLRNPWNHDREIKVSRDGTELEPSVGQALLDEWDKPEPAPSPQLSGTKSAPPE</sequence>
<organism evidence="5 6">
    <name type="scientific">Phlebiopsis gigantea (strain 11061_1 CR5-6)</name>
    <name type="common">White-rot fungus</name>
    <name type="synonym">Peniophora gigantea</name>
    <dbReference type="NCBI Taxonomy" id="745531"/>
    <lineage>
        <taxon>Eukaryota</taxon>
        <taxon>Fungi</taxon>
        <taxon>Dikarya</taxon>
        <taxon>Basidiomycota</taxon>
        <taxon>Agaricomycotina</taxon>
        <taxon>Agaricomycetes</taxon>
        <taxon>Polyporales</taxon>
        <taxon>Phanerochaetaceae</taxon>
        <taxon>Phlebiopsis</taxon>
    </lineage>
</organism>
<feature type="region of interest" description="Disordered" evidence="2">
    <location>
        <begin position="1"/>
        <end position="43"/>
    </location>
</feature>
<evidence type="ECO:0008006" key="7">
    <source>
        <dbReference type="Google" id="ProtNLM"/>
    </source>
</evidence>
<feature type="compositionally biased region" description="Low complexity" evidence="2">
    <location>
        <begin position="146"/>
        <end position="158"/>
    </location>
</feature>
<feature type="compositionally biased region" description="Polar residues" evidence="2">
    <location>
        <begin position="1"/>
        <end position="29"/>
    </location>
</feature>
<dbReference type="GO" id="GO:0000398">
    <property type="term" value="P:mRNA splicing, via spliceosome"/>
    <property type="evidence" value="ECO:0007669"/>
    <property type="project" value="TreeGrafter"/>
</dbReference>
<evidence type="ECO:0000256" key="1">
    <source>
        <dbReference type="PROSITE-ProRule" id="PRU00176"/>
    </source>
</evidence>
<dbReference type="GO" id="GO:0000381">
    <property type="term" value="P:regulation of alternative mRNA splicing, via spliceosome"/>
    <property type="evidence" value="ECO:0007669"/>
    <property type="project" value="TreeGrafter"/>
</dbReference>
<dbReference type="InterPro" id="IPR045168">
    <property type="entry name" value="YTH_prot"/>
</dbReference>
<dbReference type="InterPro" id="IPR012677">
    <property type="entry name" value="Nucleotide-bd_a/b_plait_sf"/>
</dbReference>
<dbReference type="CDD" id="cd00590">
    <property type="entry name" value="RRM_SF"/>
    <property type="match status" value="1"/>
</dbReference>
<feature type="region of interest" description="Disordered" evidence="2">
    <location>
        <begin position="636"/>
        <end position="675"/>
    </location>
</feature>
<dbReference type="GO" id="GO:0005654">
    <property type="term" value="C:nucleoplasm"/>
    <property type="evidence" value="ECO:0007669"/>
    <property type="project" value="TreeGrafter"/>
</dbReference>
<feature type="region of interest" description="Disordered" evidence="2">
    <location>
        <begin position="121"/>
        <end position="207"/>
    </location>
</feature>
<reference evidence="5 6" key="1">
    <citation type="journal article" date="2014" name="PLoS Genet.">
        <title>Analysis of the Phlebiopsis gigantea genome, transcriptome and secretome provides insight into its pioneer colonization strategies of wood.</title>
        <authorList>
            <person name="Hori C."/>
            <person name="Ishida T."/>
            <person name="Igarashi K."/>
            <person name="Samejima M."/>
            <person name="Suzuki H."/>
            <person name="Master E."/>
            <person name="Ferreira P."/>
            <person name="Ruiz-Duenas F.J."/>
            <person name="Held B."/>
            <person name="Canessa P."/>
            <person name="Larrondo L.F."/>
            <person name="Schmoll M."/>
            <person name="Druzhinina I.S."/>
            <person name="Kubicek C.P."/>
            <person name="Gaskell J.A."/>
            <person name="Kersten P."/>
            <person name="St John F."/>
            <person name="Glasner J."/>
            <person name="Sabat G."/>
            <person name="Splinter BonDurant S."/>
            <person name="Syed K."/>
            <person name="Yadav J."/>
            <person name="Mgbeahuruike A.C."/>
            <person name="Kovalchuk A."/>
            <person name="Asiegbu F.O."/>
            <person name="Lackner G."/>
            <person name="Hoffmeister D."/>
            <person name="Rencoret J."/>
            <person name="Gutierrez A."/>
            <person name="Sun H."/>
            <person name="Lindquist E."/>
            <person name="Barry K."/>
            <person name="Riley R."/>
            <person name="Grigoriev I.V."/>
            <person name="Henrissat B."/>
            <person name="Kues U."/>
            <person name="Berka R.M."/>
            <person name="Martinez A.T."/>
            <person name="Covert S.F."/>
            <person name="Blanchette R.A."/>
            <person name="Cullen D."/>
        </authorList>
    </citation>
    <scope>NUCLEOTIDE SEQUENCE [LARGE SCALE GENOMIC DNA]</scope>
    <source>
        <strain evidence="5 6">11061_1 CR5-6</strain>
    </source>
</reference>
<dbReference type="InterPro" id="IPR035979">
    <property type="entry name" value="RBD_domain_sf"/>
</dbReference>
<dbReference type="SUPFAM" id="SSF54928">
    <property type="entry name" value="RNA-binding domain, RBD"/>
    <property type="match status" value="1"/>
</dbReference>
<dbReference type="AlphaFoldDB" id="A0A0C3SE34"/>
<feature type="compositionally biased region" description="Low complexity" evidence="2">
    <location>
        <begin position="484"/>
        <end position="504"/>
    </location>
</feature>
<feature type="compositionally biased region" description="Low complexity" evidence="2">
    <location>
        <begin position="652"/>
        <end position="664"/>
    </location>
</feature>
<evidence type="ECO:0000256" key="2">
    <source>
        <dbReference type="SAM" id="MobiDB-lite"/>
    </source>
</evidence>
<dbReference type="InterPro" id="IPR057720">
    <property type="entry name" value="RRM_YTH1"/>
</dbReference>
<protein>
    <recommendedName>
        <fullName evidence="7">YTH domain-containing protein</fullName>
    </recommendedName>
</protein>
<feature type="compositionally biased region" description="Polar residues" evidence="2">
    <location>
        <begin position="737"/>
        <end position="748"/>
    </location>
</feature>
<feature type="region of interest" description="Disordered" evidence="2">
    <location>
        <begin position="338"/>
        <end position="396"/>
    </location>
</feature>
<dbReference type="PROSITE" id="PS50882">
    <property type="entry name" value="YTH"/>
    <property type="match status" value="2"/>
</dbReference>
<dbReference type="Pfam" id="PF25701">
    <property type="entry name" value="RRM_YTH1"/>
    <property type="match status" value="1"/>
</dbReference>
<name>A0A0C3SE34_PHLG1</name>
<gene>
    <name evidence="5" type="ORF">PHLGIDRAFT_66093</name>
</gene>
<dbReference type="EMBL" id="KN840457">
    <property type="protein sequence ID" value="KIP10180.1"/>
    <property type="molecule type" value="Genomic_DNA"/>
</dbReference>
<dbReference type="SMART" id="SM00360">
    <property type="entry name" value="RRM"/>
    <property type="match status" value="1"/>
</dbReference>
<feature type="compositionally biased region" description="Pro residues" evidence="2">
    <location>
        <begin position="31"/>
        <end position="43"/>
    </location>
</feature>
<dbReference type="PROSITE" id="PS50102">
    <property type="entry name" value="RRM"/>
    <property type="match status" value="1"/>
</dbReference>
<dbReference type="GO" id="GO:0003729">
    <property type="term" value="F:mRNA binding"/>
    <property type="evidence" value="ECO:0007669"/>
    <property type="project" value="TreeGrafter"/>
</dbReference>
<dbReference type="OrthoDB" id="6103986at2759"/>
<feature type="region of interest" description="Disordered" evidence="2">
    <location>
        <begin position="484"/>
        <end position="526"/>
    </location>
</feature>
<evidence type="ECO:0000259" key="4">
    <source>
        <dbReference type="PROSITE" id="PS50882"/>
    </source>
</evidence>
<feature type="domain" description="YTH" evidence="4">
    <location>
        <begin position="408"/>
        <end position="545"/>
    </location>
</feature>
<dbReference type="PANTHER" id="PTHR12357:SF3">
    <property type="entry name" value="YTH DOMAIN-CONTAINING PROTEIN 1"/>
    <property type="match status" value="1"/>
</dbReference>
<dbReference type="Gene3D" id="3.10.590.10">
    <property type="entry name" value="ph1033 like domains"/>
    <property type="match status" value="2"/>
</dbReference>
<keyword evidence="6" id="KW-1185">Reference proteome</keyword>
<dbReference type="Gene3D" id="3.30.70.330">
    <property type="match status" value="1"/>
</dbReference>
<evidence type="ECO:0000259" key="3">
    <source>
        <dbReference type="PROSITE" id="PS50102"/>
    </source>
</evidence>
<feature type="domain" description="RRM" evidence="3">
    <location>
        <begin position="210"/>
        <end position="334"/>
    </location>
</feature>
<dbReference type="Proteomes" id="UP000053257">
    <property type="component" value="Unassembled WGS sequence"/>
</dbReference>
<dbReference type="InterPro" id="IPR007275">
    <property type="entry name" value="YTH_domain"/>
</dbReference>
<dbReference type="GO" id="GO:1990247">
    <property type="term" value="F:N6-methyladenosine-containing RNA reader activity"/>
    <property type="evidence" value="ECO:0007669"/>
    <property type="project" value="TreeGrafter"/>
</dbReference>
<dbReference type="HOGENOM" id="CLU_011694_1_0_1"/>
<feature type="compositionally biased region" description="Low complexity" evidence="2">
    <location>
        <begin position="344"/>
        <end position="359"/>
    </location>
</feature>
<keyword evidence="1" id="KW-0694">RNA-binding</keyword>
<proteinExistence type="predicted"/>
<evidence type="ECO:0000313" key="6">
    <source>
        <dbReference type="Proteomes" id="UP000053257"/>
    </source>
</evidence>
<feature type="region of interest" description="Disordered" evidence="2">
    <location>
        <begin position="227"/>
        <end position="250"/>
    </location>
</feature>
<dbReference type="Pfam" id="PF04146">
    <property type="entry name" value="YTH"/>
    <property type="match status" value="1"/>
</dbReference>
<accession>A0A0C3SE34</accession>
<evidence type="ECO:0000313" key="5">
    <source>
        <dbReference type="EMBL" id="KIP10180.1"/>
    </source>
</evidence>
<dbReference type="InterPro" id="IPR000504">
    <property type="entry name" value="RRM_dom"/>
</dbReference>
<dbReference type="CDD" id="cd21134">
    <property type="entry name" value="YTH"/>
    <property type="match status" value="1"/>
</dbReference>
<feature type="compositionally biased region" description="Basic and acidic residues" evidence="2">
    <location>
        <begin position="701"/>
        <end position="714"/>
    </location>
</feature>